<evidence type="ECO:0000256" key="4">
    <source>
        <dbReference type="ARBA" id="ARBA00022630"/>
    </source>
</evidence>
<dbReference type="GO" id="GO:0005829">
    <property type="term" value="C:cytosol"/>
    <property type="evidence" value="ECO:0007669"/>
    <property type="project" value="TreeGrafter"/>
</dbReference>
<keyword evidence="7" id="KW-0274">FAD</keyword>
<evidence type="ECO:0000256" key="10">
    <source>
        <dbReference type="ARBA" id="ARBA00023167"/>
    </source>
</evidence>
<dbReference type="GO" id="GO:0009086">
    <property type="term" value="P:methionine biosynthetic process"/>
    <property type="evidence" value="ECO:0007669"/>
    <property type="project" value="UniProtKB-KW"/>
</dbReference>
<dbReference type="Pfam" id="PF00667">
    <property type="entry name" value="FAD_binding_1"/>
    <property type="match status" value="1"/>
</dbReference>
<dbReference type="SUPFAM" id="SSF63380">
    <property type="entry name" value="Riboflavin synthase domain-like"/>
    <property type="match status" value="1"/>
</dbReference>
<evidence type="ECO:0000259" key="14">
    <source>
        <dbReference type="PROSITE" id="PS51384"/>
    </source>
</evidence>
<dbReference type="GO" id="GO:0050660">
    <property type="term" value="F:flavin adenine dinucleotide binding"/>
    <property type="evidence" value="ECO:0007669"/>
    <property type="project" value="TreeGrafter"/>
</dbReference>
<dbReference type="PROSITE" id="PS50902">
    <property type="entry name" value="FLAVODOXIN_LIKE"/>
    <property type="match status" value="1"/>
</dbReference>
<evidence type="ECO:0000256" key="7">
    <source>
        <dbReference type="ARBA" id="ARBA00022827"/>
    </source>
</evidence>
<dbReference type="EC" id="1.16.1.8" evidence="11"/>
<evidence type="ECO:0000256" key="12">
    <source>
        <dbReference type="ARBA" id="ARBA00040659"/>
    </source>
</evidence>
<dbReference type="PRINTS" id="PR00369">
    <property type="entry name" value="FLAVODOXIN"/>
</dbReference>
<dbReference type="InterPro" id="IPR017938">
    <property type="entry name" value="Riboflavin_synthase-like_b-brl"/>
</dbReference>
<dbReference type="Proteomes" id="UP000070444">
    <property type="component" value="Unassembled WGS sequence"/>
</dbReference>
<dbReference type="InterPro" id="IPR001709">
    <property type="entry name" value="Flavoprot_Pyr_Nucl_cyt_Rdtase"/>
</dbReference>
<evidence type="ECO:0000256" key="2">
    <source>
        <dbReference type="ARBA" id="ARBA00001974"/>
    </source>
</evidence>
<evidence type="ECO:0000313" key="15">
    <source>
        <dbReference type="EMBL" id="KXN68796.1"/>
    </source>
</evidence>
<dbReference type="PRINTS" id="PR00371">
    <property type="entry name" value="FPNCR"/>
</dbReference>
<dbReference type="OrthoDB" id="1856718at2759"/>
<gene>
    <name evidence="15" type="ORF">CONCODRAFT_79631</name>
</gene>
<dbReference type="PROSITE" id="PS51384">
    <property type="entry name" value="FAD_FR"/>
    <property type="match status" value="1"/>
</dbReference>
<evidence type="ECO:0000256" key="5">
    <source>
        <dbReference type="ARBA" id="ARBA00022643"/>
    </source>
</evidence>
<evidence type="ECO:0000256" key="9">
    <source>
        <dbReference type="ARBA" id="ARBA00023002"/>
    </source>
</evidence>
<keyword evidence="5" id="KW-0288">FMN</keyword>
<organism evidence="15 16">
    <name type="scientific">Conidiobolus coronatus (strain ATCC 28846 / CBS 209.66 / NRRL 28638)</name>
    <name type="common">Delacroixia coronata</name>
    <dbReference type="NCBI Taxonomy" id="796925"/>
    <lineage>
        <taxon>Eukaryota</taxon>
        <taxon>Fungi</taxon>
        <taxon>Fungi incertae sedis</taxon>
        <taxon>Zoopagomycota</taxon>
        <taxon>Entomophthoromycotina</taxon>
        <taxon>Entomophthoromycetes</taxon>
        <taxon>Entomophthorales</taxon>
        <taxon>Ancylistaceae</taxon>
        <taxon>Conidiobolus</taxon>
    </lineage>
</organism>
<evidence type="ECO:0000256" key="1">
    <source>
        <dbReference type="ARBA" id="ARBA00001917"/>
    </source>
</evidence>
<dbReference type="PANTHER" id="PTHR19384">
    <property type="entry name" value="NITRIC OXIDE SYNTHASE-RELATED"/>
    <property type="match status" value="1"/>
</dbReference>
<dbReference type="GO" id="GO:0030586">
    <property type="term" value="F:[methionine synthase] reductase (NADPH) activity"/>
    <property type="evidence" value="ECO:0007669"/>
    <property type="project" value="UniProtKB-EC"/>
</dbReference>
<reference evidence="15 16" key="1">
    <citation type="journal article" date="2015" name="Genome Biol. Evol.">
        <title>Phylogenomic analyses indicate that early fungi evolved digesting cell walls of algal ancestors of land plants.</title>
        <authorList>
            <person name="Chang Y."/>
            <person name="Wang S."/>
            <person name="Sekimoto S."/>
            <person name="Aerts A.L."/>
            <person name="Choi C."/>
            <person name="Clum A."/>
            <person name="LaButti K.M."/>
            <person name="Lindquist E.A."/>
            <person name="Yee Ngan C."/>
            <person name="Ohm R.A."/>
            <person name="Salamov A.A."/>
            <person name="Grigoriev I.V."/>
            <person name="Spatafora J.W."/>
            <person name="Berbee M.L."/>
        </authorList>
    </citation>
    <scope>NUCLEOTIDE SEQUENCE [LARGE SCALE GENOMIC DNA]</scope>
    <source>
        <strain evidence="15 16">NRRL 28638</strain>
    </source>
</reference>
<dbReference type="Gene3D" id="1.20.990.10">
    <property type="entry name" value="NADPH-cytochrome p450 Reductase, Chain A, domain 3"/>
    <property type="match status" value="1"/>
</dbReference>
<dbReference type="EMBL" id="KQ964560">
    <property type="protein sequence ID" value="KXN68796.1"/>
    <property type="molecule type" value="Genomic_DNA"/>
</dbReference>
<keyword evidence="6" id="KW-0949">S-adenosyl-L-methionine</keyword>
<keyword evidence="4" id="KW-0285">Flavoprotein</keyword>
<dbReference type="InterPro" id="IPR008254">
    <property type="entry name" value="Flavodoxin/NO_synth"/>
</dbReference>
<keyword evidence="8" id="KW-0521">NADP</keyword>
<protein>
    <recommendedName>
        <fullName evidence="12">Methionine synthase reductase</fullName>
        <ecNumber evidence="11">1.16.1.8</ecNumber>
    </recommendedName>
</protein>
<dbReference type="Pfam" id="PF00258">
    <property type="entry name" value="Flavodoxin_1"/>
    <property type="match status" value="1"/>
</dbReference>
<dbReference type="InterPro" id="IPR029039">
    <property type="entry name" value="Flavoprotein-like_sf"/>
</dbReference>
<dbReference type="AlphaFoldDB" id="A0A137P147"/>
<evidence type="ECO:0000256" key="6">
    <source>
        <dbReference type="ARBA" id="ARBA00022691"/>
    </source>
</evidence>
<dbReference type="InterPro" id="IPR003097">
    <property type="entry name" value="CysJ-like_FAD-binding"/>
</dbReference>
<dbReference type="InterPro" id="IPR001094">
    <property type="entry name" value="Flavdoxin-like"/>
</dbReference>
<dbReference type="Gene3D" id="3.40.50.80">
    <property type="entry name" value="Nucleotide-binding domain of ferredoxin-NADP reductase (FNR) module"/>
    <property type="match status" value="1"/>
</dbReference>
<dbReference type="InterPro" id="IPR039261">
    <property type="entry name" value="FNR_nucleotide-bd"/>
</dbReference>
<dbReference type="SUPFAM" id="SSF52343">
    <property type="entry name" value="Ferredoxin reductase-like, C-terminal NADP-linked domain"/>
    <property type="match status" value="1"/>
</dbReference>
<comment type="cofactor">
    <cofactor evidence="1">
        <name>FMN</name>
        <dbReference type="ChEBI" id="CHEBI:58210"/>
    </cofactor>
</comment>
<evidence type="ECO:0000256" key="8">
    <source>
        <dbReference type="ARBA" id="ARBA00022857"/>
    </source>
</evidence>
<dbReference type="InterPro" id="IPR001433">
    <property type="entry name" value="OxRdtase_FAD/NAD-bd"/>
</dbReference>
<keyword evidence="16" id="KW-1185">Reference proteome</keyword>
<dbReference type="STRING" id="796925.A0A137P147"/>
<evidence type="ECO:0000256" key="11">
    <source>
        <dbReference type="ARBA" id="ARBA00039088"/>
    </source>
</evidence>
<keyword evidence="9" id="KW-0560">Oxidoreductase</keyword>
<feature type="domain" description="Flavodoxin-like" evidence="13">
    <location>
        <begin position="3"/>
        <end position="153"/>
    </location>
</feature>
<dbReference type="Gene3D" id="2.40.30.10">
    <property type="entry name" value="Translation factors"/>
    <property type="match status" value="1"/>
</dbReference>
<accession>A0A137P147</accession>
<dbReference type="Gene3D" id="3.40.50.360">
    <property type="match status" value="1"/>
</dbReference>
<comment type="cofactor">
    <cofactor evidence="2">
        <name>FAD</name>
        <dbReference type="ChEBI" id="CHEBI:57692"/>
    </cofactor>
</comment>
<dbReference type="PANTHER" id="PTHR19384:SF84">
    <property type="entry name" value="METHIONINE SYNTHASE REDUCTASE"/>
    <property type="match status" value="1"/>
</dbReference>
<keyword evidence="3" id="KW-0028">Amino-acid biosynthesis</keyword>
<dbReference type="InterPro" id="IPR023173">
    <property type="entry name" value="NADPH_Cyt_P450_Rdtase_alpha"/>
</dbReference>
<evidence type="ECO:0000256" key="3">
    <source>
        <dbReference type="ARBA" id="ARBA00022605"/>
    </source>
</evidence>
<dbReference type="OMA" id="LFFGHQR"/>
<name>A0A137P147_CONC2</name>
<dbReference type="Pfam" id="PF00175">
    <property type="entry name" value="NAD_binding_1"/>
    <property type="match status" value="1"/>
</dbReference>
<evidence type="ECO:0000259" key="13">
    <source>
        <dbReference type="PROSITE" id="PS50902"/>
    </source>
</evidence>
<proteinExistence type="predicted"/>
<keyword evidence="10" id="KW-0486">Methionine biosynthesis</keyword>
<feature type="domain" description="FAD-binding FR-type" evidence="14">
    <location>
        <begin position="269"/>
        <end position="523"/>
    </location>
</feature>
<dbReference type="SUPFAM" id="SSF52218">
    <property type="entry name" value="Flavoproteins"/>
    <property type="match status" value="1"/>
</dbReference>
<dbReference type="InterPro" id="IPR017927">
    <property type="entry name" value="FAD-bd_FR_type"/>
</dbReference>
<evidence type="ECO:0000313" key="16">
    <source>
        <dbReference type="Proteomes" id="UP000070444"/>
    </source>
</evidence>
<dbReference type="GO" id="GO:0050667">
    <property type="term" value="P:homocysteine metabolic process"/>
    <property type="evidence" value="ECO:0007669"/>
    <property type="project" value="TreeGrafter"/>
</dbReference>
<dbReference type="GO" id="GO:0010181">
    <property type="term" value="F:FMN binding"/>
    <property type="evidence" value="ECO:0007669"/>
    <property type="project" value="InterPro"/>
</dbReference>
<sequence>MKFNLIFGSETGTARGLIGQLSNQILALNNESTEQIEIERFSMEEFVKNLDNKEANNLIIICSSTGDGDPPEDSLRFASKLNDLLGSGQKSLSHINFALLGLGDSEYENFGFYPKFVYHGLIQLGAQPKFRFDIADDDSNADAVIEAWLDDILPLVKSWNSGAIPATIHTQPSNPTNGEASPNAEAVEATTITINLQDTVISDPNEPLNHPLPRNYDQPIKLDLTELQKLTAISGFPKNPAELINFSLEAKQESQNQLSDLEVQLKSHPTAFIGHLTSVESLTSSTAVKRTLLVNVQLPDDTEPFLPGDAYGICCPNDTELVDRLLTRLQVPIDNWDQVIKIEPKPNTVLPSHLMNLPQNLTLKQIFVNYLDLNGFPKKAWFRMLADSTSDNNQKQILLAMVSKQGGNLYNQLKGLNPSILDILTYFNTAQPAIERLLDTLPQLQPRYYSAANSPLSTPNQLRLAFNVIQYNLDSEVQYLRHGLCTPWLDQITGHVASNASKNLNEPHPICLFRKQSQTFHLPTQTTKPVLMIGPGTGVAPFIGFLQHRHYQRKLKKKMGGFSSSITEELKKSFGKMWLIFGTRDPKKDYLFEKELESYLEDGTLTQLNSCFSRLNPNEEIKYVQHVLLQNKGNDAKNMAKDVHQALIEILQGPEELNRTKLEATQLLMEITQEGRYLRDLWA</sequence>